<reference evidence="2 3" key="1">
    <citation type="submission" date="2023-01" db="EMBL/GenBank/DDBJ databases">
        <authorList>
            <person name="Kreplak J."/>
        </authorList>
    </citation>
    <scope>NUCLEOTIDE SEQUENCE [LARGE SCALE GENOMIC DNA]</scope>
</reference>
<keyword evidence="1" id="KW-0472">Membrane</keyword>
<keyword evidence="1" id="KW-0812">Transmembrane</keyword>
<dbReference type="EMBL" id="OX451740">
    <property type="protein sequence ID" value="CAI8613073.1"/>
    <property type="molecule type" value="Genomic_DNA"/>
</dbReference>
<name>A0AAV1ATC2_VICFA</name>
<feature type="transmembrane region" description="Helical" evidence="1">
    <location>
        <begin position="6"/>
        <end position="27"/>
    </location>
</feature>
<dbReference type="AlphaFoldDB" id="A0AAV1ATC2"/>
<protein>
    <submittedName>
        <fullName evidence="2">Uncharacterized protein</fullName>
    </submittedName>
</protein>
<evidence type="ECO:0000313" key="2">
    <source>
        <dbReference type="EMBL" id="CAI8613073.1"/>
    </source>
</evidence>
<evidence type="ECO:0000256" key="1">
    <source>
        <dbReference type="SAM" id="Phobius"/>
    </source>
</evidence>
<sequence length="144" mass="17466">MVFYYASVYQQVIFPVWIFSLHFYWAFELRQGFELFGFLTGFSVKCGQWFNNFPHMLNITRNVRIGLKSKPFVHGQVIVLSFVIKISKNIITILTRVLDYGSQCRKLFRFLQHTRNMELYWFWYRLNANILAFRRGMISWPKDR</sequence>
<keyword evidence="1" id="KW-1133">Transmembrane helix</keyword>
<keyword evidence="3" id="KW-1185">Reference proteome</keyword>
<proteinExistence type="predicted"/>
<evidence type="ECO:0000313" key="3">
    <source>
        <dbReference type="Proteomes" id="UP001157006"/>
    </source>
</evidence>
<dbReference type="Proteomes" id="UP001157006">
    <property type="component" value="Chromosome 5"/>
</dbReference>
<gene>
    <name evidence="2" type="ORF">VFH_V064360</name>
</gene>
<organism evidence="2 3">
    <name type="scientific">Vicia faba</name>
    <name type="common">Broad bean</name>
    <name type="synonym">Faba vulgaris</name>
    <dbReference type="NCBI Taxonomy" id="3906"/>
    <lineage>
        <taxon>Eukaryota</taxon>
        <taxon>Viridiplantae</taxon>
        <taxon>Streptophyta</taxon>
        <taxon>Embryophyta</taxon>
        <taxon>Tracheophyta</taxon>
        <taxon>Spermatophyta</taxon>
        <taxon>Magnoliopsida</taxon>
        <taxon>eudicotyledons</taxon>
        <taxon>Gunneridae</taxon>
        <taxon>Pentapetalae</taxon>
        <taxon>rosids</taxon>
        <taxon>fabids</taxon>
        <taxon>Fabales</taxon>
        <taxon>Fabaceae</taxon>
        <taxon>Papilionoideae</taxon>
        <taxon>50 kb inversion clade</taxon>
        <taxon>NPAAA clade</taxon>
        <taxon>Hologalegina</taxon>
        <taxon>IRL clade</taxon>
        <taxon>Fabeae</taxon>
        <taxon>Vicia</taxon>
    </lineage>
</organism>
<accession>A0AAV1ATC2</accession>